<keyword evidence="2" id="KW-0805">Transcription regulation</keyword>
<evidence type="ECO:0000313" key="6">
    <source>
        <dbReference type="EMBL" id="KHN14206.1"/>
    </source>
</evidence>
<dbReference type="InterPro" id="IPR006565">
    <property type="entry name" value="BTP"/>
</dbReference>
<dbReference type="InterPro" id="IPR009072">
    <property type="entry name" value="Histone-fold"/>
</dbReference>
<comment type="subcellular location">
    <subcellularLocation>
        <location evidence="1">Nucleus</location>
    </subcellularLocation>
</comment>
<dbReference type="Proteomes" id="UP000053555">
    <property type="component" value="Unassembled WGS sequence"/>
</dbReference>
<evidence type="ECO:0000256" key="3">
    <source>
        <dbReference type="ARBA" id="ARBA00023163"/>
    </source>
</evidence>
<dbReference type="PANTHER" id="PTHR46338">
    <property type="entry name" value="TRANSCRIPTION INITIATION FACTOR TFIID SUBUNIT 8"/>
    <property type="match status" value="1"/>
</dbReference>
<dbReference type="Gene3D" id="1.10.20.10">
    <property type="entry name" value="Histone, subunit A"/>
    <property type="match status" value="1"/>
</dbReference>
<accession>A0A0B2PY37</accession>
<gene>
    <name evidence="6" type="ORF">glysoja_028604</name>
</gene>
<dbReference type="AlphaFoldDB" id="A0A0B2PY37"/>
<reference evidence="6" key="1">
    <citation type="submission" date="2014-07" db="EMBL/GenBank/DDBJ databases">
        <title>Identification of a novel salt tolerance gene in wild soybean by whole-genome sequencing.</title>
        <authorList>
            <person name="Lam H.-M."/>
            <person name="Qi X."/>
            <person name="Li M.-W."/>
            <person name="Liu X."/>
            <person name="Xie M."/>
            <person name="Ni M."/>
            <person name="Xu X."/>
        </authorList>
    </citation>
    <scope>NUCLEOTIDE SEQUENCE [LARGE SCALE GENOMIC DNA]</scope>
    <source>
        <tissue evidence="6">Root</tissue>
    </source>
</reference>
<dbReference type="EMBL" id="KN661836">
    <property type="protein sequence ID" value="KHN14206.1"/>
    <property type="molecule type" value="Genomic_DNA"/>
</dbReference>
<dbReference type="PANTHER" id="PTHR46338:SF1">
    <property type="entry name" value="TRANSCRIPTION INITIATION FACTOR TFIID SUBUNIT 8"/>
    <property type="match status" value="1"/>
</dbReference>
<feature type="domain" description="Bromodomain associated" evidence="5">
    <location>
        <begin position="43"/>
        <end position="88"/>
    </location>
</feature>
<protein>
    <recommendedName>
        <fullName evidence="5">Bromodomain associated domain-containing protein</fullName>
    </recommendedName>
</protein>
<organism evidence="6">
    <name type="scientific">Glycine soja</name>
    <name type="common">Wild soybean</name>
    <dbReference type="NCBI Taxonomy" id="3848"/>
    <lineage>
        <taxon>Eukaryota</taxon>
        <taxon>Viridiplantae</taxon>
        <taxon>Streptophyta</taxon>
        <taxon>Embryophyta</taxon>
        <taxon>Tracheophyta</taxon>
        <taxon>Spermatophyta</taxon>
        <taxon>Magnoliopsida</taxon>
        <taxon>eudicotyledons</taxon>
        <taxon>Gunneridae</taxon>
        <taxon>Pentapetalae</taxon>
        <taxon>rosids</taxon>
        <taxon>fabids</taxon>
        <taxon>Fabales</taxon>
        <taxon>Fabaceae</taxon>
        <taxon>Papilionoideae</taxon>
        <taxon>50 kb inversion clade</taxon>
        <taxon>NPAAA clade</taxon>
        <taxon>indigoferoid/millettioid clade</taxon>
        <taxon>Phaseoleae</taxon>
        <taxon>Glycine</taxon>
        <taxon>Glycine subgen. Soja</taxon>
    </lineage>
</organism>
<dbReference type="InterPro" id="IPR037818">
    <property type="entry name" value="TAF8"/>
</dbReference>
<dbReference type="GO" id="GO:0046982">
    <property type="term" value="F:protein heterodimerization activity"/>
    <property type="evidence" value="ECO:0007669"/>
    <property type="project" value="InterPro"/>
</dbReference>
<evidence type="ECO:0000256" key="2">
    <source>
        <dbReference type="ARBA" id="ARBA00023015"/>
    </source>
</evidence>
<keyword evidence="4" id="KW-0539">Nucleus</keyword>
<dbReference type="Pfam" id="PF07524">
    <property type="entry name" value="Bromo_TP"/>
    <property type="match status" value="1"/>
</dbReference>
<name>A0A0B2PY37_GLYSO</name>
<dbReference type="CDD" id="cd00076">
    <property type="entry name" value="HFD_SF"/>
    <property type="match status" value="1"/>
</dbReference>
<evidence type="ECO:0000259" key="5">
    <source>
        <dbReference type="Pfam" id="PF07524"/>
    </source>
</evidence>
<dbReference type="GO" id="GO:0005669">
    <property type="term" value="C:transcription factor TFIID complex"/>
    <property type="evidence" value="ECO:0007669"/>
    <property type="project" value="InterPro"/>
</dbReference>
<evidence type="ECO:0000256" key="1">
    <source>
        <dbReference type="ARBA" id="ARBA00004123"/>
    </source>
</evidence>
<keyword evidence="3" id="KW-0804">Transcription</keyword>
<sequence length="128" mass="13981">MDSKKYCLQKPEFSLPTTHDGARAAPPPASSWRSSATLRGTIASAIDAFADVAVHYLLDLGRTVESHANHAGRMQCTVFDAIRGMEDLEATRAFADASSIREIINFVESIVDEIPFAQPISNFLVVQE</sequence>
<evidence type="ECO:0000256" key="4">
    <source>
        <dbReference type="ARBA" id="ARBA00023242"/>
    </source>
</evidence>
<proteinExistence type="predicted"/>